<dbReference type="InterPro" id="IPR016024">
    <property type="entry name" value="ARM-type_fold"/>
</dbReference>
<dbReference type="OrthoDB" id="28713at2"/>
<dbReference type="InterPro" id="IPR008258">
    <property type="entry name" value="Transglycosylase_SLT_dom_1"/>
</dbReference>
<keyword evidence="1" id="KW-0175">Coiled coil</keyword>
<evidence type="ECO:0000313" key="7">
    <source>
        <dbReference type="Proteomes" id="UP000245998"/>
    </source>
</evidence>
<reference evidence="6 7" key="1">
    <citation type="submission" date="2018-04" db="EMBL/GenBank/DDBJ databases">
        <title>Camelliibacillus theae gen. nov., sp. nov., isolated from Pu'er tea.</title>
        <authorList>
            <person name="Niu L."/>
        </authorList>
    </citation>
    <scope>NUCLEOTIDE SEQUENCE [LARGE SCALE GENOMIC DNA]</scope>
    <source>
        <strain evidence="6 7">T8</strain>
    </source>
</reference>
<evidence type="ECO:0000256" key="3">
    <source>
        <dbReference type="SAM" id="Phobius"/>
    </source>
</evidence>
<dbReference type="PANTHER" id="PTHR37813:SF1">
    <property type="entry name" value="FELS-2 PROPHAGE PROTEIN"/>
    <property type="match status" value="1"/>
</dbReference>
<dbReference type="Pfam" id="PF20155">
    <property type="entry name" value="TMP_3"/>
    <property type="match status" value="1"/>
</dbReference>
<dbReference type="InterPro" id="IPR013491">
    <property type="entry name" value="Tape_meas_N"/>
</dbReference>
<dbReference type="AlphaFoldDB" id="A0A2U1JV12"/>
<dbReference type="Gene3D" id="1.20.120.20">
    <property type="entry name" value="Apolipoprotein"/>
    <property type="match status" value="1"/>
</dbReference>
<name>A0A2U1JV12_9BACI</name>
<feature type="coiled-coil region" evidence="1">
    <location>
        <begin position="44"/>
        <end position="127"/>
    </location>
</feature>
<evidence type="ECO:0000256" key="2">
    <source>
        <dbReference type="SAM" id="MobiDB-lite"/>
    </source>
</evidence>
<gene>
    <name evidence="6" type="ORF">DCC39_14590</name>
</gene>
<keyword evidence="3" id="KW-1133">Transmembrane helix</keyword>
<dbReference type="RefSeq" id="WP_116555636.1">
    <property type="nucleotide sequence ID" value="NZ_QCZG01000035.1"/>
</dbReference>
<dbReference type="SUPFAM" id="SSF53955">
    <property type="entry name" value="Lysozyme-like"/>
    <property type="match status" value="1"/>
</dbReference>
<feature type="compositionally biased region" description="Basic residues" evidence="2">
    <location>
        <begin position="1258"/>
        <end position="1272"/>
    </location>
</feature>
<feature type="region of interest" description="Disordered" evidence="2">
    <location>
        <begin position="1247"/>
        <end position="1272"/>
    </location>
</feature>
<evidence type="ECO:0000313" key="6">
    <source>
        <dbReference type="EMBL" id="PWA08663.1"/>
    </source>
</evidence>
<keyword evidence="7" id="KW-1185">Reference proteome</keyword>
<dbReference type="Gene3D" id="1.10.530.10">
    <property type="match status" value="1"/>
</dbReference>
<accession>A0A2U1JV12</accession>
<comment type="caution">
    <text evidence="6">The sequence shown here is derived from an EMBL/GenBank/DDBJ whole genome shotgun (WGS) entry which is preliminary data.</text>
</comment>
<organism evidence="6 7">
    <name type="scientific">Pueribacillus theae</name>
    <dbReference type="NCBI Taxonomy" id="2171751"/>
    <lineage>
        <taxon>Bacteria</taxon>
        <taxon>Bacillati</taxon>
        <taxon>Bacillota</taxon>
        <taxon>Bacilli</taxon>
        <taxon>Bacillales</taxon>
        <taxon>Bacillaceae</taxon>
        <taxon>Pueribacillus</taxon>
    </lineage>
</organism>
<feature type="transmembrane region" description="Helical" evidence="3">
    <location>
        <begin position="614"/>
        <end position="635"/>
    </location>
</feature>
<sequence length="1272" mass="138416">MTERIKGLSIGLDLDTLKVERGLTGLKDRLKTVNSEMKLNMSAFDRSKQSVEKYQTRLDGLNKKLEVQKEVTKAAKEHYEDMIKEHGLGSKEAEKAAREYNNQAAALKNLERYVDGVTQEFKEFQKQQKIQSSTLYKTGDSLVKFGSGLKSISDKTKDLGKNLTKKLTLPAVGAASALAGIALKKGFDRLVGIDNARAKLKGLGHDAKGVEKIMDSALESVKGTSFGMDEAATTAANAVAAGVKEGKELTRYLSLTGDAAAIAGASMSEMGSILNKVQTSNKAYNGELRQLADRGLPVYVWLEEEAKKAGMTVEEMASKGMISSEMLMNAIEKNIGGAAKKMGEESFTAGIANAWAAVGRLGASFLDAGGKGGGFFSQLKPLVADFTDRIDSMGGIAEKAGVKFGEMFTGLIDKVKSVKSWFDNLSPSMQNIIKKGALIGGAITVGIGPALSVLGTFGGFVAKVSTNVGELSKSIAEAGGFLKWLRLGFTALTGPVGITIGILTLLATGFIVLYKRSETFREGVGNLIGKLKELGGKALAGLKTGIGAVISFFKEQGKVLQDFWKQNGDSIIQAISNIGKIVGAVFNGIWKAIQFVMPAVLAIIKSVWGNIKGVISGALKIIMGLVQVFSGLFTGDFKKMWEGVKNIFFGAIKVVWNWIQLQFIGKILKGVGGLVKSFGGFIKQMWTGAKTTFSNGISVVWNWMKNSFAGRIISNVINFVKNFRQNISNLWQRVKEIFLKKITEVRTSVTNSFIGRIISSIFNFAKNFRQNISNMWQLVKSNFTNKISEIRTAISNSFVGKMLSSVRNLKTNFINLAKEMWTGVKKQFNNIVDGAKGLPKRIGDGIRNAKSKAADGMKSVGNSIIKWAGKPFNKVVDGVNWITGKLGIKSKIGKWDYPQYAKGTEKDGHKGGLAMIGEKGRELVRLPDGRSFISPDHHTILDLPKGTHVIPNKPTEQIIKGKMPQYAGGTGLWDSIKDVWSYITNPSKLVKKVMDKISIAKNLAQIPNKIVSAGFNYLKTKPVDFIKKKLGEFTSNVPSAGGGVQRWAGVATRALMMTGQFSPANLKRLLYQMKTESGGNPRAINLWDINAKRGTPSKGLMQVIDPTFQAYKMPGFNNIWNPLDNILASIRYAVARYGSLARAYRGVGYETGGLIKNTGLYKLAEGGWPEYVIPTDPSRRTDAMKLLALAGKEISGNKRPHQLPNVGTNNDDSVLRKLLAATMEQNEILKQLLAKNPDLYMDSEKVGKAVEPAVTKQQQRKQSRKRRVPGFA</sequence>
<feature type="domain" description="Transglycosylase SLT" evidence="4">
    <location>
        <begin position="1071"/>
        <end position="1140"/>
    </location>
</feature>
<feature type="transmembrane region" description="Helical" evidence="3">
    <location>
        <begin position="437"/>
        <end position="462"/>
    </location>
</feature>
<keyword evidence="3" id="KW-0472">Membrane</keyword>
<feature type="transmembrane region" description="Helical" evidence="3">
    <location>
        <begin position="589"/>
        <end position="608"/>
    </location>
</feature>
<protein>
    <submittedName>
        <fullName evidence="6">Uncharacterized protein</fullName>
    </submittedName>
</protein>
<dbReference type="Proteomes" id="UP000245998">
    <property type="component" value="Unassembled WGS sequence"/>
</dbReference>
<feature type="transmembrane region" description="Helical" evidence="3">
    <location>
        <begin position="492"/>
        <end position="514"/>
    </location>
</feature>
<dbReference type="PANTHER" id="PTHR37813">
    <property type="entry name" value="FELS-2 PROPHAGE PROTEIN"/>
    <property type="match status" value="1"/>
</dbReference>
<dbReference type="EMBL" id="QCZG01000035">
    <property type="protein sequence ID" value="PWA08663.1"/>
    <property type="molecule type" value="Genomic_DNA"/>
</dbReference>
<evidence type="ECO:0000259" key="5">
    <source>
        <dbReference type="Pfam" id="PF20155"/>
    </source>
</evidence>
<keyword evidence="3" id="KW-0812">Transmembrane</keyword>
<dbReference type="SUPFAM" id="SSF48371">
    <property type="entry name" value="ARM repeat"/>
    <property type="match status" value="1"/>
</dbReference>
<evidence type="ECO:0000259" key="4">
    <source>
        <dbReference type="Pfam" id="PF01464"/>
    </source>
</evidence>
<feature type="domain" description="Tape measure protein N-terminal" evidence="5">
    <location>
        <begin position="193"/>
        <end position="355"/>
    </location>
</feature>
<dbReference type="CDD" id="cd13402">
    <property type="entry name" value="LT_TF-like"/>
    <property type="match status" value="1"/>
</dbReference>
<dbReference type="InterPro" id="IPR023346">
    <property type="entry name" value="Lysozyme-like_dom_sf"/>
</dbReference>
<dbReference type="Pfam" id="PF01464">
    <property type="entry name" value="SLT"/>
    <property type="match status" value="1"/>
</dbReference>
<evidence type="ECO:0000256" key="1">
    <source>
        <dbReference type="SAM" id="Coils"/>
    </source>
</evidence>
<proteinExistence type="predicted"/>